<reference evidence="1 2" key="1">
    <citation type="submission" date="2017-04" db="EMBL/GenBank/DDBJ databases">
        <title>Genome Sequence of Marinobacter salarius strain SMR5 Isolated from a culture of the Diatom Skeletonema marinoi.</title>
        <authorList>
            <person name="Topel M."/>
            <person name="Pinder M.I.M."/>
            <person name="Johansson O.N."/>
            <person name="Kourtchenko O."/>
            <person name="Godhe A."/>
            <person name="Clarke A.K."/>
        </authorList>
    </citation>
    <scope>NUCLEOTIDE SEQUENCE [LARGE SCALE GENOMIC DNA]</scope>
    <source>
        <strain evidence="1 2">SMR5</strain>
        <plasmid evidence="2">Plasmid psmr5</plasmid>
    </source>
</reference>
<proteinExistence type="predicted"/>
<name>A0A1W6KFG7_9GAMM</name>
<evidence type="ECO:0000313" key="2">
    <source>
        <dbReference type="Proteomes" id="UP000193100"/>
    </source>
</evidence>
<sequence>MQTQRNRGLKNPLVDMVDLTPPQFGFTKHGEAPIEWIKTITSDQADEPQTVTITLNQWVTPEDFYTLTFRHAQLEAPFVVAFDTLNEALIASVSEAFWVAGVWLMAENMKDTFDPTELFDHLMLYDPKRFEQQIVKNDLSTDNAATLAISALNGRILKDVQPDTMEATA</sequence>
<keyword evidence="1" id="KW-0614">Plasmid</keyword>
<accession>A0A1W6KFG7</accession>
<gene>
    <name evidence="1" type="ORF">MARSALSMR5_04148</name>
</gene>
<dbReference type="EMBL" id="CP020932">
    <property type="protein sequence ID" value="ARM86168.1"/>
    <property type="molecule type" value="Genomic_DNA"/>
</dbReference>
<evidence type="ECO:0000313" key="1">
    <source>
        <dbReference type="EMBL" id="ARM86168.1"/>
    </source>
</evidence>
<dbReference type="Proteomes" id="UP000193100">
    <property type="component" value="Plasmid pSMR5"/>
</dbReference>
<organism evidence="1 2">
    <name type="scientific">Marinobacter salarius</name>
    <dbReference type="NCBI Taxonomy" id="1420917"/>
    <lineage>
        <taxon>Bacteria</taxon>
        <taxon>Pseudomonadati</taxon>
        <taxon>Pseudomonadota</taxon>
        <taxon>Gammaproteobacteria</taxon>
        <taxon>Pseudomonadales</taxon>
        <taxon>Marinobacteraceae</taxon>
        <taxon>Marinobacter</taxon>
    </lineage>
</organism>
<geneLocation type="plasmid" evidence="2">
    <name>psmr5</name>
</geneLocation>
<dbReference type="AlphaFoldDB" id="A0A1W6KFG7"/>
<protein>
    <submittedName>
        <fullName evidence="1">Uncharacterized protein</fullName>
    </submittedName>
</protein>
<dbReference type="RefSeq" id="WP_085682132.1">
    <property type="nucleotide sequence ID" value="NZ_CP020932.1"/>
</dbReference>
<dbReference type="GeneID" id="77258052"/>